<dbReference type="EMBL" id="JALJZS010000002">
    <property type="protein sequence ID" value="MCP1999174.1"/>
    <property type="molecule type" value="Genomic_DNA"/>
</dbReference>
<accession>A0ACC6AHJ5</accession>
<reference evidence="1" key="1">
    <citation type="submission" date="2022-03" db="EMBL/GenBank/DDBJ databases">
        <title>Interactions between chemoautotrophic and heterotrophic bacteria.</title>
        <authorList>
            <person name="Santoro A."/>
        </authorList>
    </citation>
    <scope>NUCLEOTIDE SEQUENCE</scope>
    <source>
        <strain evidence="1">Nb-106</strain>
    </source>
</reference>
<name>A0ACC6AHJ5_NITWI</name>
<organism evidence="1 2">
    <name type="scientific">Nitrobacter winogradskyi</name>
    <name type="common">Nitrobacter agilis</name>
    <dbReference type="NCBI Taxonomy" id="913"/>
    <lineage>
        <taxon>Bacteria</taxon>
        <taxon>Pseudomonadati</taxon>
        <taxon>Pseudomonadota</taxon>
        <taxon>Alphaproteobacteria</taxon>
        <taxon>Hyphomicrobiales</taxon>
        <taxon>Nitrobacteraceae</taxon>
        <taxon>Nitrobacter</taxon>
    </lineage>
</organism>
<keyword evidence="2" id="KW-1185">Reference proteome</keyword>
<comment type="caution">
    <text evidence="1">The sequence shown here is derived from an EMBL/GenBank/DDBJ whole genome shotgun (WGS) entry which is preliminary data.</text>
</comment>
<gene>
    <name evidence="1" type="ORF">J2S34_001622</name>
</gene>
<proteinExistence type="predicted"/>
<dbReference type="Proteomes" id="UP001205486">
    <property type="component" value="Unassembled WGS sequence"/>
</dbReference>
<protein>
    <submittedName>
        <fullName evidence="1">Uncharacterized protein</fullName>
    </submittedName>
</protein>
<sequence>MLSKSSGLALFCFCGKQKADHLHRFGRSYGGPACIINRASYLGNTPGSPDFAEPAVRECPPARMGGVGRNL</sequence>
<evidence type="ECO:0000313" key="1">
    <source>
        <dbReference type="EMBL" id="MCP1999174.1"/>
    </source>
</evidence>
<evidence type="ECO:0000313" key="2">
    <source>
        <dbReference type="Proteomes" id="UP001205486"/>
    </source>
</evidence>